<dbReference type="EMBL" id="JABFUD020000004">
    <property type="protein sequence ID" value="KAI5081251.1"/>
    <property type="molecule type" value="Genomic_DNA"/>
</dbReference>
<dbReference type="EMBL" id="JABFUD020000004">
    <property type="protein sequence ID" value="KAI5080485.1"/>
    <property type="molecule type" value="Genomic_DNA"/>
</dbReference>
<dbReference type="GO" id="GO:0045893">
    <property type="term" value="P:positive regulation of DNA-templated transcription"/>
    <property type="evidence" value="ECO:0007669"/>
    <property type="project" value="TreeGrafter"/>
</dbReference>
<keyword evidence="3" id="KW-1185">Reference proteome</keyword>
<dbReference type="OrthoDB" id="5845at2759"/>
<evidence type="ECO:0000313" key="2">
    <source>
        <dbReference type="EMBL" id="KAI5081251.1"/>
    </source>
</evidence>
<name>A0A9D4ZPM1_ADICA</name>
<proteinExistence type="predicted"/>
<dbReference type="GO" id="GO:0009658">
    <property type="term" value="P:chloroplast organization"/>
    <property type="evidence" value="ECO:0007669"/>
    <property type="project" value="TreeGrafter"/>
</dbReference>
<protein>
    <submittedName>
        <fullName evidence="1">Uncharacterized protein</fullName>
    </submittedName>
</protein>
<gene>
    <name evidence="1" type="ORF">GOP47_0003668</name>
    <name evidence="2" type="ORF">GOP47_0004434</name>
</gene>
<organism evidence="1 3">
    <name type="scientific">Adiantum capillus-veneris</name>
    <name type="common">Maidenhair fern</name>
    <dbReference type="NCBI Taxonomy" id="13818"/>
    <lineage>
        <taxon>Eukaryota</taxon>
        <taxon>Viridiplantae</taxon>
        <taxon>Streptophyta</taxon>
        <taxon>Embryophyta</taxon>
        <taxon>Tracheophyta</taxon>
        <taxon>Polypodiopsida</taxon>
        <taxon>Polypodiidae</taxon>
        <taxon>Polypodiales</taxon>
        <taxon>Pteridineae</taxon>
        <taxon>Pteridaceae</taxon>
        <taxon>Vittarioideae</taxon>
        <taxon>Adiantum</taxon>
    </lineage>
</organism>
<dbReference type="PANTHER" id="PTHR36771:SF2">
    <property type="entry name" value="POTASSIUM TRANSPORTER"/>
    <property type="match status" value="1"/>
</dbReference>
<accession>A0A9D4ZPM1</accession>
<evidence type="ECO:0000313" key="1">
    <source>
        <dbReference type="EMBL" id="KAI5080485.1"/>
    </source>
</evidence>
<comment type="caution">
    <text evidence="1">The sequence shown here is derived from an EMBL/GenBank/DDBJ whole genome shotgun (WGS) entry which is preliminary data.</text>
</comment>
<dbReference type="AlphaFoldDB" id="A0A9D4ZPM1"/>
<evidence type="ECO:0000313" key="3">
    <source>
        <dbReference type="Proteomes" id="UP000886520"/>
    </source>
</evidence>
<reference evidence="1" key="1">
    <citation type="submission" date="2021-01" db="EMBL/GenBank/DDBJ databases">
        <title>Adiantum capillus-veneris genome.</title>
        <authorList>
            <person name="Fang Y."/>
            <person name="Liao Q."/>
        </authorList>
    </citation>
    <scope>NUCLEOTIDE SEQUENCE</scope>
    <source>
        <strain evidence="1">H3</strain>
        <tissue evidence="1">Leaf</tissue>
    </source>
</reference>
<dbReference type="Proteomes" id="UP000886520">
    <property type="component" value="Chromosome 4"/>
</dbReference>
<dbReference type="PANTHER" id="PTHR36771">
    <property type="entry name" value="POTASSIUM TRANSPORTER"/>
    <property type="match status" value="1"/>
</dbReference>
<sequence>MAPAAAAAASSGSAAFSCPTLSRVPAHSSTLFSFFSRSRAPRYFLQPQPQLALMMGGLHIVRAESSVDEATPPADDPPPPPPKQSVLEALDFSAVRSQDDAQLLDDARYATNMGEKMSREQYAALRRKIGGTYRDFFKDSIEVEGEFVDEGWVDKSCRFCKKDTASEARTVDKFGRYAHISCLDNSKSKSGNFFTRLFGM</sequence>